<evidence type="ECO:0000313" key="1">
    <source>
        <dbReference type="EMBL" id="HIW09282.1"/>
    </source>
</evidence>
<sequence length="71" mass="7757">MKATQTCPKCGGHDILRVPGKSGAYGTGNNIQTGFSIFSAVLVHRYVCCGCGYSEEWIDPSDLERLKERFG</sequence>
<evidence type="ECO:0000313" key="2">
    <source>
        <dbReference type="Proteomes" id="UP000823933"/>
    </source>
</evidence>
<gene>
    <name evidence="1" type="ORF">H9890_07800</name>
</gene>
<name>A0A9D1QBU9_9FIRM</name>
<accession>A0A9D1QBU9</accession>
<protein>
    <submittedName>
        <fullName evidence="1">Uncharacterized protein</fullName>
    </submittedName>
</protein>
<proteinExistence type="predicted"/>
<comment type="caution">
    <text evidence="1">The sequence shown here is derived from an EMBL/GenBank/DDBJ whole genome shotgun (WGS) entry which is preliminary data.</text>
</comment>
<dbReference type="AlphaFoldDB" id="A0A9D1QBU9"/>
<reference evidence="1" key="2">
    <citation type="submission" date="2021-04" db="EMBL/GenBank/DDBJ databases">
        <authorList>
            <person name="Gilroy R."/>
        </authorList>
    </citation>
    <scope>NUCLEOTIDE SEQUENCE</scope>
    <source>
        <strain evidence="1">ChiHcolR34-3080</strain>
    </source>
</reference>
<reference evidence="1" key="1">
    <citation type="journal article" date="2021" name="PeerJ">
        <title>Extensive microbial diversity within the chicken gut microbiome revealed by metagenomics and culture.</title>
        <authorList>
            <person name="Gilroy R."/>
            <person name="Ravi A."/>
            <person name="Getino M."/>
            <person name="Pursley I."/>
            <person name="Horton D.L."/>
            <person name="Alikhan N.F."/>
            <person name="Baker D."/>
            <person name="Gharbi K."/>
            <person name="Hall N."/>
            <person name="Watson M."/>
            <person name="Adriaenssens E.M."/>
            <person name="Foster-Nyarko E."/>
            <person name="Jarju S."/>
            <person name="Secka A."/>
            <person name="Antonio M."/>
            <person name="Oren A."/>
            <person name="Chaudhuri R.R."/>
            <person name="La Ragione R."/>
            <person name="Hildebrand F."/>
            <person name="Pallen M.J."/>
        </authorList>
    </citation>
    <scope>NUCLEOTIDE SEQUENCE</scope>
    <source>
        <strain evidence="1">ChiHcolR34-3080</strain>
    </source>
</reference>
<dbReference type="Proteomes" id="UP000823933">
    <property type="component" value="Unassembled WGS sequence"/>
</dbReference>
<dbReference type="EMBL" id="DXHQ01000091">
    <property type="protein sequence ID" value="HIW09282.1"/>
    <property type="molecule type" value="Genomic_DNA"/>
</dbReference>
<organism evidence="1 2">
    <name type="scientific">Candidatus Faecalibacterium intestinigallinarum</name>
    <dbReference type="NCBI Taxonomy" id="2838581"/>
    <lineage>
        <taxon>Bacteria</taxon>
        <taxon>Bacillati</taxon>
        <taxon>Bacillota</taxon>
        <taxon>Clostridia</taxon>
        <taxon>Eubacteriales</taxon>
        <taxon>Oscillospiraceae</taxon>
        <taxon>Faecalibacterium</taxon>
    </lineage>
</organism>